<dbReference type="RefSeq" id="WP_227183972.1">
    <property type="nucleotide sequence ID" value="NZ_JAJCIQ010000034.1"/>
</dbReference>
<organism evidence="3 4">
    <name type="scientific">Bariatricus massiliensis</name>
    <dbReference type="NCBI Taxonomy" id="1745713"/>
    <lineage>
        <taxon>Bacteria</taxon>
        <taxon>Bacillati</taxon>
        <taxon>Bacillota</taxon>
        <taxon>Clostridia</taxon>
        <taxon>Lachnospirales</taxon>
        <taxon>Lachnospiraceae</taxon>
        <taxon>Bariatricus</taxon>
    </lineage>
</organism>
<sequence>MERSLQGSTTSTFPGGGSSAITGADAATRDEAGMTWGSRSDGAREGMNMGKEKIEEKDVRLLRYAVEQAFDGAMRDGALALLNRLVDSASEAANLEEELLNLKGEYQRSMENSKRGAFKRLDAAYKRKCRREKRMAKGQMLCADGKPVMFGETLYGGDGRDWLIVGIAGAWSYDVYGLHVAHDGKKEKKPLRAEWLVHELTDAGEEV</sequence>
<evidence type="ECO:0000256" key="1">
    <source>
        <dbReference type="SAM" id="Coils"/>
    </source>
</evidence>
<feature type="region of interest" description="Disordered" evidence="2">
    <location>
        <begin position="1"/>
        <end position="51"/>
    </location>
</feature>
<feature type="coiled-coil region" evidence="1">
    <location>
        <begin position="78"/>
        <end position="112"/>
    </location>
</feature>
<comment type="caution">
    <text evidence="3">The sequence shown here is derived from an EMBL/GenBank/DDBJ whole genome shotgun (WGS) entry which is preliminary data.</text>
</comment>
<gene>
    <name evidence="3" type="ORF">LIZ65_20095</name>
</gene>
<proteinExistence type="predicted"/>
<dbReference type="Proteomes" id="UP001299546">
    <property type="component" value="Unassembled WGS sequence"/>
</dbReference>
<evidence type="ECO:0000313" key="3">
    <source>
        <dbReference type="EMBL" id="MCB7389585.1"/>
    </source>
</evidence>
<evidence type="ECO:0000313" key="4">
    <source>
        <dbReference type="Proteomes" id="UP001299546"/>
    </source>
</evidence>
<reference evidence="3 4" key="1">
    <citation type="submission" date="2021-10" db="EMBL/GenBank/DDBJ databases">
        <title>Collection of gut derived symbiotic bacterial strains cultured from healthy donors.</title>
        <authorList>
            <person name="Lin H."/>
            <person name="Littmann E."/>
            <person name="Kohout C."/>
            <person name="Pamer E.G."/>
        </authorList>
    </citation>
    <scope>NUCLEOTIDE SEQUENCE [LARGE SCALE GENOMIC DNA]</scope>
    <source>
        <strain evidence="3 4">DFI.1.165</strain>
    </source>
</reference>
<keyword evidence="1" id="KW-0175">Coiled coil</keyword>
<dbReference type="EMBL" id="JAJCIS010000036">
    <property type="protein sequence ID" value="MCB7389585.1"/>
    <property type="molecule type" value="Genomic_DNA"/>
</dbReference>
<evidence type="ECO:0000256" key="2">
    <source>
        <dbReference type="SAM" id="MobiDB-lite"/>
    </source>
</evidence>
<protein>
    <submittedName>
        <fullName evidence="3">Uncharacterized protein</fullName>
    </submittedName>
</protein>
<name>A0ABS8DMA2_9FIRM</name>
<keyword evidence="4" id="KW-1185">Reference proteome</keyword>
<accession>A0ABS8DMA2</accession>